<dbReference type="InterPro" id="IPR028098">
    <property type="entry name" value="Glyco_trans_4-like_N"/>
</dbReference>
<name>A0ABQ1SY08_9GAMM</name>
<feature type="domain" description="Glycosyl transferase family 1" evidence="2">
    <location>
        <begin position="206"/>
        <end position="365"/>
    </location>
</feature>
<organism evidence="4 5">
    <name type="scientific">Shewanella carassii</name>
    <dbReference type="NCBI Taxonomy" id="1987584"/>
    <lineage>
        <taxon>Bacteria</taxon>
        <taxon>Pseudomonadati</taxon>
        <taxon>Pseudomonadota</taxon>
        <taxon>Gammaproteobacteria</taxon>
        <taxon>Alteromonadales</taxon>
        <taxon>Shewanellaceae</taxon>
        <taxon>Shewanella</taxon>
    </lineage>
</organism>
<dbReference type="Pfam" id="PF13439">
    <property type="entry name" value="Glyco_transf_4"/>
    <property type="match status" value="1"/>
</dbReference>
<dbReference type="RefSeq" id="WP_167387634.1">
    <property type="nucleotide sequence ID" value="NZ_BMKO01000001.1"/>
</dbReference>
<dbReference type="PANTHER" id="PTHR46401">
    <property type="entry name" value="GLYCOSYLTRANSFERASE WBBK-RELATED"/>
    <property type="match status" value="1"/>
</dbReference>
<dbReference type="InterPro" id="IPR001296">
    <property type="entry name" value="Glyco_trans_1"/>
</dbReference>
<protein>
    <submittedName>
        <fullName evidence="4">Glycosyltransferase WbuB</fullName>
    </submittedName>
</protein>
<dbReference type="Pfam" id="PF00534">
    <property type="entry name" value="Glycos_transf_1"/>
    <property type="match status" value="1"/>
</dbReference>
<evidence type="ECO:0000313" key="4">
    <source>
        <dbReference type="EMBL" id="GGE70051.1"/>
    </source>
</evidence>
<comment type="caution">
    <text evidence="4">The sequence shown here is derived from an EMBL/GenBank/DDBJ whole genome shotgun (WGS) entry which is preliminary data.</text>
</comment>
<accession>A0ABQ1SY08</accession>
<proteinExistence type="predicted"/>
<dbReference type="CDD" id="cd03794">
    <property type="entry name" value="GT4_WbuB-like"/>
    <property type="match status" value="1"/>
</dbReference>
<dbReference type="SUPFAM" id="SSF53756">
    <property type="entry name" value="UDP-Glycosyltransferase/glycogen phosphorylase"/>
    <property type="match status" value="1"/>
</dbReference>
<keyword evidence="1" id="KW-0808">Transferase</keyword>
<dbReference type="Gene3D" id="3.40.50.2000">
    <property type="entry name" value="Glycogen Phosphorylase B"/>
    <property type="match status" value="2"/>
</dbReference>
<evidence type="ECO:0000259" key="2">
    <source>
        <dbReference type="Pfam" id="PF00534"/>
    </source>
</evidence>
<gene>
    <name evidence="4" type="primary">wbjE</name>
    <name evidence="4" type="ORF">GCM10011520_08380</name>
</gene>
<sequence>MKRKKVLVVTEYIGETHNSTAYYWAQIVKCLQKNFEVTLVAPETKYVKEFSEKYCVSTKYVKFVAHDKNGLFSRLLGQLRQTSHFLRAIYPRAQGVDLVLSGTNPIFTMFFMAFFKYLKPFKWLVLVHDVFPNNLIPAKILESSSFLYRVLTSWSRKVYSSPDNMICIGRDMQVLLREKTGIDNISIVPNWASTDIVKPQCKKDNEIISELGWEDNIVFQFFGNMGRLQGLPNLLKAIELTKHPGSRFLFIGSGSESNCVKEFSRSLNDSRGYDFFHYYGVLSLEKNNVGLNACDIALVTLSSDMFGLGVPSKAYFSMAADKPILYVGDKGSELELLIAEHNVGWYCEGDNPKKLAKMLDKIAEQFMKKTKKVEVNPRVILEENFSENMALEAISKVVMGGIQS</sequence>
<evidence type="ECO:0000313" key="5">
    <source>
        <dbReference type="Proteomes" id="UP000606498"/>
    </source>
</evidence>
<evidence type="ECO:0000259" key="3">
    <source>
        <dbReference type="Pfam" id="PF13439"/>
    </source>
</evidence>
<feature type="domain" description="Glycosyltransferase subfamily 4-like N-terminal" evidence="3">
    <location>
        <begin position="23"/>
        <end position="194"/>
    </location>
</feature>
<reference evidence="5" key="1">
    <citation type="journal article" date="2019" name="Int. J. Syst. Evol. Microbiol.">
        <title>The Global Catalogue of Microorganisms (GCM) 10K type strain sequencing project: providing services to taxonomists for standard genome sequencing and annotation.</title>
        <authorList>
            <consortium name="The Broad Institute Genomics Platform"/>
            <consortium name="The Broad Institute Genome Sequencing Center for Infectious Disease"/>
            <person name="Wu L."/>
            <person name="Ma J."/>
        </authorList>
    </citation>
    <scope>NUCLEOTIDE SEQUENCE [LARGE SCALE GENOMIC DNA]</scope>
    <source>
        <strain evidence="5">CGMCC 1.16033</strain>
    </source>
</reference>
<dbReference type="Proteomes" id="UP000606498">
    <property type="component" value="Unassembled WGS sequence"/>
</dbReference>
<evidence type="ECO:0000256" key="1">
    <source>
        <dbReference type="ARBA" id="ARBA00022679"/>
    </source>
</evidence>
<dbReference type="PANTHER" id="PTHR46401:SF2">
    <property type="entry name" value="GLYCOSYLTRANSFERASE WBBK-RELATED"/>
    <property type="match status" value="1"/>
</dbReference>
<dbReference type="EMBL" id="BMKO01000001">
    <property type="protein sequence ID" value="GGE70051.1"/>
    <property type="molecule type" value="Genomic_DNA"/>
</dbReference>
<keyword evidence="5" id="KW-1185">Reference proteome</keyword>